<organism evidence="7 8">
    <name type="scientific">Fusarium oligoseptatum</name>
    <dbReference type="NCBI Taxonomy" id="2604345"/>
    <lineage>
        <taxon>Eukaryota</taxon>
        <taxon>Fungi</taxon>
        <taxon>Dikarya</taxon>
        <taxon>Ascomycota</taxon>
        <taxon>Pezizomycotina</taxon>
        <taxon>Sordariomycetes</taxon>
        <taxon>Hypocreomycetidae</taxon>
        <taxon>Hypocreales</taxon>
        <taxon>Nectriaceae</taxon>
        <taxon>Fusarium</taxon>
        <taxon>Fusarium solani species complex</taxon>
    </lineage>
</organism>
<keyword evidence="2" id="KW-0479">Metal-binding</keyword>
<keyword evidence="5" id="KW-0472">Membrane</keyword>
<dbReference type="PANTHER" id="PTHR31001:SF90">
    <property type="entry name" value="CENTROMERE DNA-BINDING PROTEIN COMPLEX CBF3 SUBUNIT B"/>
    <property type="match status" value="1"/>
</dbReference>
<keyword evidence="5" id="KW-1133">Transmembrane helix</keyword>
<evidence type="ECO:0000256" key="4">
    <source>
        <dbReference type="SAM" id="MobiDB-lite"/>
    </source>
</evidence>
<evidence type="ECO:0000256" key="1">
    <source>
        <dbReference type="ARBA" id="ARBA00004123"/>
    </source>
</evidence>
<gene>
    <name evidence="7" type="ORF">CEP52_002989</name>
</gene>
<dbReference type="Proteomes" id="UP000287144">
    <property type="component" value="Unassembled WGS sequence"/>
</dbReference>
<dbReference type="GO" id="GO:0006351">
    <property type="term" value="P:DNA-templated transcription"/>
    <property type="evidence" value="ECO:0007669"/>
    <property type="project" value="InterPro"/>
</dbReference>
<feature type="region of interest" description="Disordered" evidence="4">
    <location>
        <begin position="66"/>
        <end position="86"/>
    </location>
</feature>
<protein>
    <recommendedName>
        <fullName evidence="6">Zn(2)-C6 fungal-type domain-containing protein</fullName>
    </recommendedName>
</protein>
<dbReference type="Pfam" id="PF00172">
    <property type="entry name" value="Zn_clus"/>
    <property type="match status" value="1"/>
</dbReference>
<dbReference type="PROSITE" id="PS00463">
    <property type="entry name" value="ZN2_CY6_FUNGAL_1"/>
    <property type="match status" value="1"/>
</dbReference>
<dbReference type="GO" id="GO:0008270">
    <property type="term" value="F:zinc ion binding"/>
    <property type="evidence" value="ECO:0007669"/>
    <property type="project" value="InterPro"/>
</dbReference>
<sequence length="690" mass="77279">MNLNAILLSRENTSSNIDLVHDTDILSSRPRPLQSCAECRRRKIKCDKRVPCRACKERGEGALCQRAPAQQRRRRPEPATQSTSEIDGLKAELAWVRRRLDAVEAELGIDGDGDQGQPEDDDHSSFQESGLVGAMEDAAFDIGQVHRWKDNWLATRPGTRQHETKWFDAMPLEACMATLPSRRHCESLVEAFLTHLNWFCGCLHGPALRTMHREFWAEREKGETRDTMFLSLLFAILSVTGYLLDDQQASEAGLQSNSLCGLAPVWFDCSYASFFRCNGLSEPSLVAVQAMITLTYPFHLSGNSKTHRSMFGINIGLARATGLHLLGSHRAGPFENAIVRETGCRAWWYLVETEWSFLPYHRYSYVVPHDFDTTMPDMTDEGLVASSKSNSVNSLLYLLASCYSSRVLYDLYGTLRLNQHPSYEAVLAANEQLDRIRTLFSTFEAYTNPLSSHVYMRRLTGMTLAYRCYLVHRPYFVKSLSDPSLSRTRDACILAARTILDLSDEGLPKPFYHLWNVTIWLIAAGLILALDLVKAANGRRVSTDADERRSKLDSLADLLGAHADRSGIGVRGARLIRNLRAMEGDIIAGRRISLASMTHKEIMALVSREPADPSTRDCMAWSPGANNDVGEVNYGSESAPGATGLDEMMFLTSFWTANDVGDLAQPSFDPLRTMTTERDQFLDFFADLGQ</sequence>
<dbReference type="EMBL" id="NKCK01000018">
    <property type="protein sequence ID" value="RSM11492.1"/>
    <property type="molecule type" value="Genomic_DNA"/>
</dbReference>
<dbReference type="InterPro" id="IPR036864">
    <property type="entry name" value="Zn2-C6_fun-type_DNA-bd_sf"/>
</dbReference>
<keyword evidence="8" id="KW-1185">Reference proteome</keyword>
<dbReference type="AlphaFoldDB" id="A0A428UB08"/>
<reference evidence="7 8" key="1">
    <citation type="submission" date="2017-06" db="EMBL/GenBank/DDBJ databases">
        <title>Comparative genomic analysis of Ambrosia Fusariam Clade fungi.</title>
        <authorList>
            <person name="Stajich J.E."/>
            <person name="Carrillo J."/>
            <person name="Kijimoto T."/>
            <person name="Eskalen A."/>
            <person name="O'Donnell K."/>
            <person name="Kasson M."/>
        </authorList>
    </citation>
    <scope>NUCLEOTIDE SEQUENCE [LARGE SCALE GENOMIC DNA]</scope>
    <source>
        <strain evidence="7 8">NRRL62579</strain>
    </source>
</reference>
<feature type="compositionally biased region" description="Acidic residues" evidence="4">
    <location>
        <begin position="108"/>
        <end position="122"/>
    </location>
</feature>
<feature type="transmembrane region" description="Helical" evidence="5">
    <location>
        <begin position="512"/>
        <end position="533"/>
    </location>
</feature>
<evidence type="ECO:0000313" key="8">
    <source>
        <dbReference type="Proteomes" id="UP000287144"/>
    </source>
</evidence>
<dbReference type="GO" id="GO:0003677">
    <property type="term" value="F:DNA binding"/>
    <property type="evidence" value="ECO:0007669"/>
    <property type="project" value="InterPro"/>
</dbReference>
<dbReference type="PROSITE" id="PS50048">
    <property type="entry name" value="ZN2_CY6_FUNGAL_2"/>
    <property type="match status" value="1"/>
</dbReference>
<name>A0A428UB08_9HYPO</name>
<dbReference type="SMART" id="SM00066">
    <property type="entry name" value="GAL4"/>
    <property type="match status" value="1"/>
</dbReference>
<feature type="domain" description="Zn(2)-C6 fungal-type" evidence="6">
    <location>
        <begin position="35"/>
        <end position="66"/>
    </location>
</feature>
<evidence type="ECO:0000313" key="7">
    <source>
        <dbReference type="EMBL" id="RSM11492.1"/>
    </source>
</evidence>
<dbReference type="Gene3D" id="4.10.240.10">
    <property type="entry name" value="Zn(2)-C6 fungal-type DNA-binding domain"/>
    <property type="match status" value="1"/>
</dbReference>
<dbReference type="SUPFAM" id="SSF57701">
    <property type="entry name" value="Zn2/Cys6 DNA-binding domain"/>
    <property type="match status" value="1"/>
</dbReference>
<evidence type="ECO:0000256" key="5">
    <source>
        <dbReference type="SAM" id="Phobius"/>
    </source>
</evidence>
<keyword evidence="5" id="KW-0812">Transmembrane</keyword>
<comment type="caution">
    <text evidence="7">The sequence shown here is derived from an EMBL/GenBank/DDBJ whole genome shotgun (WGS) entry which is preliminary data.</text>
</comment>
<evidence type="ECO:0000256" key="2">
    <source>
        <dbReference type="ARBA" id="ARBA00022723"/>
    </source>
</evidence>
<dbReference type="InterPro" id="IPR050613">
    <property type="entry name" value="Sec_Metabolite_Reg"/>
</dbReference>
<dbReference type="Pfam" id="PF04082">
    <property type="entry name" value="Fungal_trans"/>
    <property type="match status" value="1"/>
</dbReference>
<feature type="region of interest" description="Disordered" evidence="4">
    <location>
        <begin position="108"/>
        <end position="127"/>
    </location>
</feature>
<keyword evidence="3" id="KW-0539">Nucleus</keyword>
<dbReference type="CDD" id="cd00067">
    <property type="entry name" value="GAL4"/>
    <property type="match status" value="1"/>
</dbReference>
<dbReference type="CDD" id="cd12148">
    <property type="entry name" value="fungal_TF_MHR"/>
    <property type="match status" value="1"/>
</dbReference>
<dbReference type="InterPro" id="IPR001138">
    <property type="entry name" value="Zn2Cys6_DnaBD"/>
</dbReference>
<accession>A0A428UB08</accession>
<dbReference type="GO" id="GO:0000981">
    <property type="term" value="F:DNA-binding transcription factor activity, RNA polymerase II-specific"/>
    <property type="evidence" value="ECO:0007669"/>
    <property type="project" value="InterPro"/>
</dbReference>
<dbReference type="GO" id="GO:0005634">
    <property type="term" value="C:nucleus"/>
    <property type="evidence" value="ECO:0007669"/>
    <property type="project" value="UniProtKB-SubCell"/>
</dbReference>
<dbReference type="InterPro" id="IPR007219">
    <property type="entry name" value="XnlR_reg_dom"/>
</dbReference>
<evidence type="ECO:0000259" key="6">
    <source>
        <dbReference type="PROSITE" id="PS50048"/>
    </source>
</evidence>
<comment type="subcellular location">
    <subcellularLocation>
        <location evidence="1">Nucleus</location>
    </subcellularLocation>
</comment>
<proteinExistence type="predicted"/>
<evidence type="ECO:0000256" key="3">
    <source>
        <dbReference type="ARBA" id="ARBA00023242"/>
    </source>
</evidence>
<dbReference type="PANTHER" id="PTHR31001">
    <property type="entry name" value="UNCHARACTERIZED TRANSCRIPTIONAL REGULATORY PROTEIN"/>
    <property type="match status" value="1"/>
</dbReference>